<evidence type="ECO:0000313" key="1">
    <source>
        <dbReference type="EMBL" id="CEN33640.1"/>
    </source>
</evidence>
<protein>
    <submittedName>
        <fullName evidence="1">Uncharacterized protein</fullName>
    </submittedName>
</protein>
<organism evidence="1 2">
    <name type="scientific">Capnocytophaga cynodegmi</name>
    <dbReference type="NCBI Taxonomy" id="28189"/>
    <lineage>
        <taxon>Bacteria</taxon>
        <taxon>Pseudomonadati</taxon>
        <taxon>Bacteroidota</taxon>
        <taxon>Flavobacteriia</taxon>
        <taxon>Flavobacteriales</taxon>
        <taxon>Flavobacteriaceae</taxon>
        <taxon>Capnocytophaga</taxon>
    </lineage>
</organism>
<reference evidence="2" key="1">
    <citation type="submission" date="2015-01" db="EMBL/GenBank/DDBJ databases">
        <authorList>
            <person name="MANFREDI Pablo"/>
        </authorList>
    </citation>
    <scope>NUCLEOTIDE SEQUENCE [LARGE SCALE GENOMIC DNA]</scope>
    <source>
        <strain evidence="2">Ccyn2B</strain>
    </source>
</reference>
<accession>A0A0B7H2N7</accession>
<dbReference type="Proteomes" id="UP000038055">
    <property type="component" value="Unassembled WGS sequence"/>
</dbReference>
<dbReference type="AlphaFoldDB" id="A0A0B7H2N7"/>
<name>A0A0B7H2N7_9FLAO</name>
<keyword evidence="2" id="KW-1185">Reference proteome</keyword>
<evidence type="ECO:0000313" key="2">
    <source>
        <dbReference type="Proteomes" id="UP000038055"/>
    </source>
</evidence>
<dbReference type="RefSeq" id="WP_041991037.1">
    <property type="nucleotide sequence ID" value="NZ_CDOD01000009.1"/>
</dbReference>
<sequence length="303" mass="36135">MSKIPKAIDIEAHTEITAIEYSKKQNREGIICPHCNIKISFVQEHIKNIKEQPIKIAPYFRTPRGAEHENYCKYNINKRLEKISLDNPYILILQDNKYQFNLKIITDKPKEYKKNNNEEYNHTEIYINPNNGYYLSYIRTLQDILSLRNDIEENSEIEDKVILSFGGKKIKWEDFYFTPETYYKVFDLMEEYKEKLYPVCFEGFVRWIEYKRKKSEETQTGKNQENVIQTLFLYGYKHNDKTPALKLFSKAVSDELTDISYPNNTPILCYGKPIIDAKNNNPEYQNMIMWINNLNQILKIENQ</sequence>
<dbReference type="EMBL" id="CDOD01000009">
    <property type="protein sequence ID" value="CEN33640.1"/>
    <property type="molecule type" value="Genomic_DNA"/>
</dbReference>
<gene>
    <name evidence="1" type="ORF">CCYN2B_170074</name>
</gene>
<proteinExistence type="predicted"/>